<accession>A0ABR4I6A9</accession>
<sequence length="289" mass="32942">MKPIPTPPHQTPDALPPRHRDRRKFDIGTQPRTAPSPYFLRKSNPRKRLFPPHVPWGLHNGIAVLIILMIIHNNTRLIPRAISLSSPTTIVTVADFYNCSAVLTYDSNVWVRELSYNISRNLSNDTMTWLWIAVLITESNSTVDAGEFPIPLAILRRINLKRTSHLEVLINGLHVELLDIGRGCLHGNENTEVYSAHHYENNELCTYTVQGAYTRQLLQMHIIPTKLIAPFDGFSVDILRRASCEGMKSPIIRESECDKAHHQCCLEFRMSTFMKAHKKPAGLRLDEIL</sequence>
<proteinExistence type="predicted"/>
<organism evidence="2 3">
    <name type="scientific">Aspergillus cavernicola</name>
    <dbReference type="NCBI Taxonomy" id="176166"/>
    <lineage>
        <taxon>Eukaryota</taxon>
        <taxon>Fungi</taxon>
        <taxon>Dikarya</taxon>
        <taxon>Ascomycota</taxon>
        <taxon>Pezizomycotina</taxon>
        <taxon>Eurotiomycetes</taxon>
        <taxon>Eurotiomycetidae</taxon>
        <taxon>Eurotiales</taxon>
        <taxon>Aspergillaceae</taxon>
        <taxon>Aspergillus</taxon>
        <taxon>Aspergillus subgen. Nidulantes</taxon>
    </lineage>
</organism>
<protein>
    <submittedName>
        <fullName evidence="2">Uncharacterized protein</fullName>
    </submittedName>
</protein>
<keyword evidence="3" id="KW-1185">Reference proteome</keyword>
<gene>
    <name evidence="2" type="ORF">BDW59DRAFT_163441</name>
</gene>
<comment type="caution">
    <text evidence="2">The sequence shown here is derived from an EMBL/GenBank/DDBJ whole genome shotgun (WGS) entry which is preliminary data.</text>
</comment>
<feature type="region of interest" description="Disordered" evidence="1">
    <location>
        <begin position="1"/>
        <end position="40"/>
    </location>
</feature>
<evidence type="ECO:0000313" key="3">
    <source>
        <dbReference type="Proteomes" id="UP001610335"/>
    </source>
</evidence>
<dbReference type="EMBL" id="JBFXLS010000054">
    <property type="protein sequence ID" value="KAL2823278.1"/>
    <property type="molecule type" value="Genomic_DNA"/>
</dbReference>
<evidence type="ECO:0000256" key="1">
    <source>
        <dbReference type="SAM" id="MobiDB-lite"/>
    </source>
</evidence>
<name>A0ABR4I6A9_9EURO</name>
<evidence type="ECO:0000313" key="2">
    <source>
        <dbReference type="EMBL" id="KAL2823278.1"/>
    </source>
</evidence>
<feature type="compositionally biased region" description="Pro residues" evidence="1">
    <location>
        <begin position="1"/>
        <end position="10"/>
    </location>
</feature>
<reference evidence="2 3" key="1">
    <citation type="submission" date="2024-07" db="EMBL/GenBank/DDBJ databases">
        <title>Section-level genome sequencing and comparative genomics of Aspergillus sections Usti and Cavernicolus.</title>
        <authorList>
            <consortium name="Lawrence Berkeley National Laboratory"/>
            <person name="Nybo J.L."/>
            <person name="Vesth T.C."/>
            <person name="Theobald S."/>
            <person name="Frisvad J.C."/>
            <person name="Larsen T.O."/>
            <person name="Kjaerboelling I."/>
            <person name="Rothschild-Mancinelli K."/>
            <person name="Lyhne E.K."/>
            <person name="Kogle M.E."/>
            <person name="Barry K."/>
            <person name="Clum A."/>
            <person name="Na H."/>
            <person name="Ledsgaard L."/>
            <person name="Lin J."/>
            <person name="Lipzen A."/>
            <person name="Kuo A."/>
            <person name="Riley R."/>
            <person name="Mondo S."/>
            <person name="LaButti K."/>
            <person name="Haridas S."/>
            <person name="Pangalinan J."/>
            <person name="Salamov A.A."/>
            <person name="Simmons B.A."/>
            <person name="Magnuson J.K."/>
            <person name="Chen J."/>
            <person name="Drula E."/>
            <person name="Henrissat B."/>
            <person name="Wiebenga A."/>
            <person name="Lubbers R.J."/>
            <person name="Gomes A.C."/>
            <person name="Makela M.R."/>
            <person name="Stajich J."/>
            <person name="Grigoriev I.V."/>
            <person name="Mortensen U.H."/>
            <person name="De vries R.P."/>
            <person name="Baker S.E."/>
            <person name="Andersen M.R."/>
        </authorList>
    </citation>
    <scope>NUCLEOTIDE SEQUENCE [LARGE SCALE GENOMIC DNA]</scope>
    <source>
        <strain evidence="2 3">CBS 600.67</strain>
    </source>
</reference>
<dbReference type="Proteomes" id="UP001610335">
    <property type="component" value="Unassembled WGS sequence"/>
</dbReference>